<organism evidence="2 3">
    <name type="scientific">Eleusine coracana subsp. coracana</name>
    <dbReference type="NCBI Taxonomy" id="191504"/>
    <lineage>
        <taxon>Eukaryota</taxon>
        <taxon>Viridiplantae</taxon>
        <taxon>Streptophyta</taxon>
        <taxon>Embryophyta</taxon>
        <taxon>Tracheophyta</taxon>
        <taxon>Spermatophyta</taxon>
        <taxon>Magnoliopsida</taxon>
        <taxon>Liliopsida</taxon>
        <taxon>Poales</taxon>
        <taxon>Poaceae</taxon>
        <taxon>PACMAD clade</taxon>
        <taxon>Chloridoideae</taxon>
        <taxon>Cynodonteae</taxon>
        <taxon>Eleusininae</taxon>
        <taxon>Eleusine</taxon>
    </lineage>
</organism>
<proteinExistence type="predicted"/>
<feature type="compositionally biased region" description="Polar residues" evidence="1">
    <location>
        <begin position="98"/>
        <end position="112"/>
    </location>
</feature>
<dbReference type="AlphaFoldDB" id="A0AAV5DQX6"/>
<reference evidence="2" key="1">
    <citation type="journal article" date="2018" name="DNA Res.">
        <title>Multiple hybrid de novo genome assembly of finger millet, an orphan allotetraploid crop.</title>
        <authorList>
            <person name="Hatakeyama M."/>
            <person name="Aluri S."/>
            <person name="Balachadran M.T."/>
            <person name="Sivarajan S.R."/>
            <person name="Patrignani A."/>
            <person name="Gruter S."/>
            <person name="Poveda L."/>
            <person name="Shimizu-Inatsugi R."/>
            <person name="Baeten J."/>
            <person name="Francoijs K.J."/>
            <person name="Nataraja K.N."/>
            <person name="Reddy Y.A.N."/>
            <person name="Phadnis S."/>
            <person name="Ravikumar R.L."/>
            <person name="Schlapbach R."/>
            <person name="Sreeman S.M."/>
            <person name="Shimizu K.K."/>
        </authorList>
    </citation>
    <scope>NUCLEOTIDE SEQUENCE</scope>
</reference>
<sequence>MPGISSSMAARLLRRSTLAAALDLGSPYQPRPLSGLFLASAPPSAAGHLGLVRARPGLLDLNRLLDCESFLLDATHALGCAALRHKPFSGNDARTLRSGASGTRSTPSSASATKGPPYHPVPRICAAAICDLLGRTDEADRWLTGISAEYPVREHISYQNTLVAGTLGGAPGAVAGCQGAVASAALKFIYEKLWGKAFEGRTPIAKKVLITALLNRVVTTRLNKGAVVDLSSVAKLLRSGSTGRVEPGYDDPVFAYPGGTEHFVLQASQALLSAVVLRAPPLNADRIRAATRAVGTGDAGAAADLRLLLAFLAVRDGCFQQAGERYVEAAREHPSDPRPHCLVRLLFLFDEQTKAAEQWEASYQRLAAGSSEEDRVAHQSLKVELVIALGLGGACTAFKESSPNLLREMVGAAGSRVDAALLDALQDKETPFVQRLELRAIRALVYAEMWSAVKDLEMDGASAGKTD</sequence>
<comment type="caution">
    <text evidence="2">The sequence shown here is derived from an EMBL/GenBank/DDBJ whole genome shotgun (WGS) entry which is preliminary data.</text>
</comment>
<evidence type="ECO:0000313" key="3">
    <source>
        <dbReference type="Proteomes" id="UP001054889"/>
    </source>
</evidence>
<accession>A0AAV5DQX6</accession>
<keyword evidence="3" id="KW-1185">Reference proteome</keyword>
<reference evidence="2" key="2">
    <citation type="submission" date="2021-12" db="EMBL/GenBank/DDBJ databases">
        <title>Resequencing data analysis of finger millet.</title>
        <authorList>
            <person name="Hatakeyama M."/>
            <person name="Aluri S."/>
            <person name="Balachadran M.T."/>
            <person name="Sivarajan S.R."/>
            <person name="Poveda L."/>
            <person name="Shimizu-Inatsugi R."/>
            <person name="Schlapbach R."/>
            <person name="Sreeman S.M."/>
            <person name="Shimizu K.K."/>
        </authorList>
    </citation>
    <scope>NUCLEOTIDE SEQUENCE</scope>
</reference>
<evidence type="ECO:0000256" key="1">
    <source>
        <dbReference type="SAM" id="MobiDB-lite"/>
    </source>
</evidence>
<feature type="region of interest" description="Disordered" evidence="1">
    <location>
        <begin position="92"/>
        <end position="117"/>
    </location>
</feature>
<evidence type="ECO:0000313" key="2">
    <source>
        <dbReference type="EMBL" id="GJN12933.1"/>
    </source>
</evidence>
<gene>
    <name evidence="2" type="primary">ga31260</name>
    <name evidence="2" type="ORF">PR202_ga31260</name>
</gene>
<dbReference type="Proteomes" id="UP001054889">
    <property type="component" value="Unassembled WGS sequence"/>
</dbReference>
<name>A0AAV5DQX6_ELECO</name>
<protein>
    <submittedName>
        <fullName evidence="2">Uncharacterized protein</fullName>
    </submittedName>
</protein>
<dbReference type="EMBL" id="BQKI01000028">
    <property type="protein sequence ID" value="GJN12933.1"/>
    <property type="molecule type" value="Genomic_DNA"/>
</dbReference>